<dbReference type="GO" id="GO:0009535">
    <property type="term" value="C:chloroplast thylakoid membrane"/>
    <property type="evidence" value="ECO:0007669"/>
    <property type="project" value="TreeGrafter"/>
</dbReference>
<dbReference type="Gramene" id="evm.model.06.454.1.5bd9b13a">
    <property type="protein sequence ID" value="cds.evm.model.06.454.1.5bd9b13a"/>
    <property type="gene ID" value="evm.TU.06.454"/>
</dbReference>
<protein>
    <submittedName>
        <fullName evidence="2">Uncharacterized protein</fullName>
    </submittedName>
</protein>
<keyword evidence="1" id="KW-0472">Membrane</keyword>
<proteinExistence type="predicted"/>
<keyword evidence="1" id="KW-1133">Transmembrane helix</keyword>
<reference evidence="2" key="1">
    <citation type="submission" date="2018-11" db="EMBL/GenBank/DDBJ databases">
        <authorList>
            <person name="Grassa J C."/>
        </authorList>
    </citation>
    <scope>NUCLEOTIDE SEQUENCE [LARGE SCALE GENOMIC DNA]</scope>
</reference>
<dbReference type="InterPro" id="IPR040377">
    <property type="entry name" value="Ssl2009-like"/>
</dbReference>
<dbReference type="EnsemblPlants" id="evm.model.06.454.1.5bd9b13a">
    <property type="protein sequence ID" value="cds.evm.model.06.454.1.5bd9b13a"/>
    <property type="gene ID" value="evm.TU.06.454"/>
</dbReference>
<reference evidence="2" key="2">
    <citation type="submission" date="2021-03" db="UniProtKB">
        <authorList>
            <consortium name="EnsemblPlants"/>
        </authorList>
    </citation>
    <scope>IDENTIFICATION</scope>
</reference>
<evidence type="ECO:0000313" key="3">
    <source>
        <dbReference type="Proteomes" id="UP000596661"/>
    </source>
</evidence>
<feature type="transmembrane region" description="Helical" evidence="1">
    <location>
        <begin position="56"/>
        <end position="77"/>
    </location>
</feature>
<dbReference type="GO" id="GO:0009706">
    <property type="term" value="C:chloroplast inner membrane"/>
    <property type="evidence" value="ECO:0007669"/>
    <property type="project" value="TreeGrafter"/>
</dbReference>
<keyword evidence="3" id="KW-1185">Reference proteome</keyword>
<evidence type="ECO:0000313" key="2">
    <source>
        <dbReference type="EnsemblPlants" id="cds.evm.model.06.454.1.5bd9b13a"/>
    </source>
</evidence>
<gene>
    <name evidence="2" type="primary">LOC115721190</name>
</gene>
<sequence length="87" mass="8979">MAGSSLKRSNECLGSGNLSFNINPKRAEKPQLSISRKSLTVQAAYSDGGRPSSASIFVGGFVLGGIIVGTLGCVYAPQVVPVNHCLV</sequence>
<keyword evidence="1" id="KW-0812">Transmembrane</keyword>
<dbReference type="PANTHER" id="PTHR34048">
    <property type="entry name" value="LOW-DENSITY RECEPTOR-LIKE PROTEIN"/>
    <property type="match status" value="1"/>
</dbReference>
<organism evidence="2 3">
    <name type="scientific">Cannabis sativa</name>
    <name type="common">Hemp</name>
    <name type="synonym">Marijuana</name>
    <dbReference type="NCBI Taxonomy" id="3483"/>
    <lineage>
        <taxon>Eukaryota</taxon>
        <taxon>Viridiplantae</taxon>
        <taxon>Streptophyta</taxon>
        <taxon>Embryophyta</taxon>
        <taxon>Tracheophyta</taxon>
        <taxon>Spermatophyta</taxon>
        <taxon>Magnoliopsida</taxon>
        <taxon>eudicotyledons</taxon>
        <taxon>Gunneridae</taxon>
        <taxon>Pentapetalae</taxon>
        <taxon>rosids</taxon>
        <taxon>fabids</taxon>
        <taxon>Rosales</taxon>
        <taxon>Cannabaceae</taxon>
        <taxon>Cannabis</taxon>
    </lineage>
</organism>
<dbReference type="Proteomes" id="UP000596661">
    <property type="component" value="Chromosome 6"/>
</dbReference>
<name>A0A803PYF9_CANSA</name>
<dbReference type="AlphaFoldDB" id="A0A803PYF9"/>
<evidence type="ECO:0000256" key="1">
    <source>
        <dbReference type="SAM" id="Phobius"/>
    </source>
</evidence>
<dbReference type="EMBL" id="UZAU01000565">
    <property type="status" value="NOT_ANNOTATED_CDS"/>
    <property type="molecule type" value="Genomic_DNA"/>
</dbReference>
<accession>A0A803PYF9</accession>
<dbReference type="PANTHER" id="PTHR34048:SF5">
    <property type="entry name" value="INNER MEMBRANE LOCALIZED PROTEIN"/>
    <property type="match status" value="1"/>
</dbReference>